<dbReference type="Gene3D" id="2.40.160.10">
    <property type="entry name" value="Porin"/>
    <property type="match status" value="1"/>
</dbReference>
<comment type="caution">
    <text evidence="1">The sequence shown here is derived from an EMBL/GenBank/DDBJ whole genome shotgun (WGS) entry which is preliminary data.</text>
</comment>
<evidence type="ECO:0000313" key="1">
    <source>
        <dbReference type="EMBL" id="MBB5622674.1"/>
    </source>
</evidence>
<dbReference type="InterPro" id="IPR023614">
    <property type="entry name" value="Porin_dom_sf"/>
</dbReference>
<reference evidence="1 2" key="1">
    <citation type="submission" date="2020-08" db="EMBL/GenBank/DDBJ databases">
        <title>Genomic Encyclopedia of Type Strains, Phase IV (KMG-V): Genome sequencing to study the core and pangenomes of soil and plant-associated prokaryotes.</title>
        <authorList>
            <person name="Whitman W."/>
        </authorList>
    </citation>
    <scope>NUCLEOTIDE SEQUENCE [LARGE SCALE GENOMIC DNA]</scope>
    <source>
        <strain evidence="1 2">MP7CTX6</strain>
    </source>
</reference>
<dbReference type="SUPFAM" id="SSF56935">
    <property type="entry name" value="Porins"/>
    <property type="match status" value="1"/>
</dbReference>
<evidence type="ECO:0008006" key="3">
    <source>
        <dbReference type="Google" id="ProtNLM"/>
    </source>
</evidence>
<protein>
    <recommendedName>
        <fullName evidence="3">Phosphate-selective porin O/P</fullName>
    </recommendedName>
</protein>
<dbReference type="AlphaFoldDB" id="A0A7W9DL90"/>
<sequence length="397" mass="45018">MKIIFCDDNKHALTHDLPGSLYMNKFLLILVLSFTGVFQIQAQEPVKPDSTAKGKITMRGLFQARYLFSGNKNIDLNGLHHTDGKAVYNDFDIKRARLQFTSKISDRTDVVLLLNLADFKSDPKNKVLENAYITYRLDNFINLKMGQFRPAFGLEDMYPVDVIKSMDYSNQYTAFGNNGWQSFQIGASIYGATHGEIPVKYELSVVNGNNRNQLMDNDNGKHFSTRVELGLQKSLKIKLGLNGGLATVLGSSVYASGVDLSGVVPLGKKWSLEIETEFKQGNNHTYYYGLDSAKRVGGVGNYQMRGLYLLPNLRYAINYHRLSSLEFSCRYENFDSDFKHAANNPRQTWTPMISAEFLKAYSARIQFGVNVDRYKRNVPGTTQYNNEMFIVQVQSRL</sequence>
<dbReference type="Pfam" id="PF07396">
    <property type="entry name" value="Porin_O_P"/>
    <property type="match status" value="1"/>
</dbReference>
<dbReference type="RefSeq" id="WP_260162095.1">
    <property type="nucleotide sequence ID" value="NZ_JACHCF010000009.1"/>
</dbReference>
<gene>
    <name evidence="1" type="ORF">HDE69_003752</name>
</gene>
<dbReference type="InterPro" id="IPR010870">
    <property type="entry name" value="Porin_O/P"/>
</dbReference>
<name>A0A7W9DL90_9SPHI</name>
<dbReference type="Proteomes" id="UP000537718">
    <property type="component" value="Unassembled WGS sequence"/>
</dbReference>
<accession>A0A7W9DL90</accession>
<evidence type="ECO:0000313" key="2">
    <source>
        <dbReference type="Proteomes" id="UP000537718"/>
    </source>
</evidence>
<organism evidence="1 2">
    <name type="scientific">Pedobacter cryoconitis</name>
    <dbReference type="NCBI Taxonomy" id="188932"/>
    <lineage>
        <taxon>Bacteria</taxon>
        <taxon>Pseudomonadati</taxon>
        <taxon>Bacteroidota</taxon>
        <taxon>Sphingobacteriia</taxon>
        <taxon>Sphingobacteriales</taxon>
        <taxon>Sphingobacteriaceae</taxon>
        <taxon>Pedobacter</taxon>
    </lineage>
</organism>
<dbReference type="EMBL" id="JACHCF010000009">
    <property type="protein sequence ID" value="MBB5622674.1"/>
    <property type="molecule type" value="Genomic_DNA"/>
</dbReference>
<proteinExistence type="predicted"/>